<comment type="caution">
    <text evidence="1">The sequence shown here is derived from an EMBL/GenBank/DDBJ whole genome shotgun (WGS) entry which is preliminary data.</text>
</comment>
<gene>
    <name evidence="1" type="ORF">EHT87_16330</name>
</gene>
<accession>A0A3P1CKL0</accession>
<evidence type="ECO:0000313" key="2">
    <source>
        <dbReference type="Proteomes" id="UP000274271"/>
    </source>
</evidence>
<reference evidence="1 2" key="1">
    <citation type="submission" date="2018-11" db="EMBL/GenBank/DDBJ databases">
        <authorList>
            <person name="Zhou Z."/>
            <person name="Wang G."/>
        </authorList>
    </citation>
    <scope>NUCLEOTIDE SEQUENCE [LARGE SCALE GENOMIC DNA]</scope>
    <source>
        <strain evidence="1 2">KCTC42998</strain>
    </source>
</reference>
<keyword evidence="2" id="KW-1185">Reference proteome</keyword>
<evidence type="ECO:0000313" key="1">
    <source>
        <dbReference type="EMBL" id="RRB13825.1"/>
    </source>
</evidence>
<dbReference type="AlphaFoldDB" id="A0A3P1CKL0"/>
<organism evidence="1 2">
    <name type="scientific">Larkinella knui</name>
    <dbReference type="NCBI Taxonomy" id="2025310"/>
    <lineage>
        <taxon>Bacteria</taxon>
        <taxon>Pseudomonadati</taxon>
        <taxon>Bacteroidota</taxon>
        <taxon>Cytophagia</taxon>
        <taxon>Cytophagales</taxon>
        <taxon>Spirosomataceae</taxon>
        <taxon>Larkinella</taxon>
    </lineage>
</organism>
<proteinExistence type="predicted"/>
<protein>
    <submittedName>
        <fullName evidence="1">Uncharacterized protein</fullName>
    </submittedName>
</protein>
<dbReference type="Proteomes" id="UP000274271">
    <property type="component" value="Unassembled WGS sequence"/>
</dbReference>
<dbReference type="RefSeq" id="WP_124907722.1">
    <property type="nucleotide sequence ID" value="NZ_RQJP01000003.1"/>
</dbReference>
<dbReference type="EMBL" id="RQJP01000003">
    <property type="protein sequence ID" value="RRB13825.1"/>
    <property type="molecule type" value="Genomic_DNA"/>
</dbReference>
<name>A0A3P1CKL0_9BACT</name>
<dbReference type="OrthoDB" id="957881at2"/>
<sequence length="117" mass="13034">MKASQKNKVVTYLVQNVALVMLAETESEPSIRKAAEAHRIKLFTELSKDEHDPIFLMRNILLKLTKKLVNCQSIDELIATEHLMEELIAGRILIVDDATGDYLQAQLNAQDGNGSGN</sequence>